<dbReference type="Proteomes" id="UP000245055">
    <property type="component" value="Unassembled WGS sequence"/>
</dbReference>
<protein>
    <submittedName>
        <fullName evidence="1">Tail fiber assembly protein</fullName>
    </submittedName>
</protein>
<name>A0AAP6VIT0_9GAMM</name>
<evidence type="ECO:0000313" key="1">
    <source>
        <dbReference type="EMBL" id="PWD74665.1"/>
    </source>
</evidence>
<dbReference type="EMBL" id="QESZ01000008">
    <property type="protein sequence ID" value="PWD74665.1"/>
    <property type="molecule type" value="Genomic_DNA"/>
</dbReference>
<dbReference type="GeneID" id="49320735"/>
<comment type="caution">
    <text evidence="1">The sequence shown here is derived from an EMBL/GenBank/DDBJ whole genome shotgun (WGS) entry which is preliminary data.</text>
</comment>
<organism evidence="1 2">
    <name type="scientific">Dickeya dianthicola</name>
    <dbReference type="NCBI Taxonomy" id="204039"/>
    <lineage>
        <taxon>Bacteria</taxon>
        <taxon>Pseudomonadati</taxon>
        <taxon>Pseudomonadota</taxon>
        <taxon>Gammaproteobacteria</taxon>
        <taxon>Enterobacterales</taxon>
        <taxon>Pectobacteriaceae</taxon>
        <taxon>Dickeya</taxon>
    </lineage>
</organism>
<gene>
    <name evidence="1" type="ORF">DF213_05280</name>
</gene>
<proteinExistence type="predicted"/>
<accession>A0AAP6VIT0</accession>
<dbReference type="RefSeq" id="WP_024108299.1">
    <property type="nucleotide sequence ID" value="NZ_CP031560.1"/>
</dbReference>
<sequence length="206" mass="22977">MANYSVNVKETTLDKDGHAMMAGWITVFHVDAKTREYRGASYEYLMAGVGIPADSYSDAPELPPEGKALCRAADGLSWMSVPDYRGRVAYDTQTRLSTEITVPGQLPETLTLLAPVSEFDIWNGKKWVTDTDAQHQAYVNSAMQELNERFTTANTRIQALSDAVDMELATEEEKALLGKWKEYRVLLNRVDVNTAPDIVWPETPAV</sequence>
<dbReference type="AlphaFoldDB" id="A0AAP6VIT0"/>
<dbReference type="Pfam" id="PF02413">
    <property type="entry name" value="Caudo_TAP"/>
    <property type="match status" value="1"/>
</dbReference>
<reference evidence="1 2" key="1">
    <citation type="submission" date="2018-05" db="EMBL/GenBank/DDBJ databases">
        <title>Genomic diversity of pathogens causing Blackleg of Potato in Pakistan.</title>
        <authorList>
            <person name="Sarfraz S."/>
            <person name="Riaz K."/>
            <person name="Oulghazi S."/>
            <person name="Cigna J."/>
            <person name="Sahi S.T."/>
            <person name="Khan S.H."/>
            <person name="Hameed A."/>
            <person name="Faure D."/>
        </authorList>
    </citation>
    <scope>NUCLEOTIDE SEQUENCE [LARGE SCALE GENOMIC DNA]</scope>
    <source>
        <strain evidence="1 2">SS70</strain>
    </source>
</reference>
<dbReference type="PANTHER" id="PTHR34413">
    <property type="entry name" value="PROPHAGE TAIL FIBER ASSEMBLY PROTEIN HOMOLOG TFAE-RELATED-RELATED"/>
    <property type="match status" value="1"/>
</dbReference>
<dbReference type="InterPro" id="IPR051220">
    <property type="entry name" value="TFA_Chaperone"/>
</dbReference>
<evidence type="ECO:0000313" key="2">
    <source>
        <dbReference type="Proteomes" id="UP000245055"/>
    </source>
</evidence>
<dbReference type="InterPro" id="IPR003458">
    <property type="entry name" value="Phage_T4_Gp38_tail_assem"/>
</dbReference>
<dbReference type="PANTHER" id="PTHR34413:SF2">
    <property type="entry name" value="PROPHAGE TAIL FIBER ASSEMBLY PROTEIN HOMOLOG TFAE-RELATED"/>
    <property type="match status" value="1"/>
</dbReference>